<keyword evidence="2" id="KW-0436">Ligase</keyword>
<dbReference type="Pfam" id="PF00152">
    <property type="entry name" value="tRNA-synt_2"/>
    <property type="match status" value="1"/>
</dbReference>
<organism evidence="6 7">
    <name type="scientific">Xylaria multiplex</name>
    <dbReference type="NCBI Taxonomy" id="323545"/>
    <lineage>
        <taxon>Eukaryota</taxon>
        <taxon>Fungi</taxon>
        <taxon>Dikarya</taxon>
        <taxon>Ascomycota</taxon>
        <taxon>Pezizomycotina</taxon>
        <taxon>Sordariomycetes</taxon>
        <taxon>Xylariomycetidae</taxon>
        <taxon>Xylariales</taxon>
        <taxon>Xylariaceae</taxon>
        <taxon>Xylaria</taxon>
    </lineage>
</organism>
<proteinExistence type="predicted"/>
<dbReference type="Gene3D" id="3.30.930.10">
    <property type="entry name" value="Bira Bifunctional Protein, Domain 2"/>
    <property type="match status" value="1"/>
</dbReference>
<evidence type="ECO:0000256" key="4">
    <source>
        <dbReference type="ARBA" id="ARBA00022840"/>
    </source>
</evidence>
<evidence type="ECO:0000313" key="7">
    <source>
        <dbReference type="Proteomes" id="UP000481858"/>
    </source>
</evidence>
<keyword evidence="7" id="KW-1185">Reference proteome</keyword>
<evidence type="ECO:0000313" key="6">
    <source>
        <dbReference type="EMBL" id="KAF2964744.1"/>
    </source>
</evidence>
<evidence type="ECO:0000256" key="3">
    <source>
        <dbReference type="ARBA" id="ARBA00022741"/>
    </source>
</evidence>
<dbReference type="AlphaFoldDB" id="A0A7C8INU1"/>
<keyword evidence="1" id="KW-0963">Cytoplasm</keyword>
<dbReference type="GO" id="GO:0005829">
    <property type="term" value="C:cytosol"/>
    <property type="evidence" value="ECO:0007669"/>
    <property type="project" value="TreeGrafter"/>
</dbReference>
<comment type="caution">
    <text evidence="6">The sequence shown here is derived from an EMBL/GenBank/DDBJ whole genome shotgun (WGS) entry which is preliminary data.</text>
</comment>
<keyword evidence="4" id="KW-0067">ATP-binding</keyword>
<dbReference type="OrthoDB" id="372395at2759"/>
<dbReference type="GO" id="GO:0006422">
    <property type="term" value="P:aspartyl-tRNA aminoacylation"/>
    <property type="evidence" value="ECO:0007669"/>
    <property type="project" value="InterPro"/>
</dbReference>
<keyword evidence="3" id="KW-0547">Nucleotide-binding</keyword>
<evidence type="ECO:0000256" key="2">
    <source>
        <dbReference type="ARBA" id="ARBA00022598"/>
    </source>
</evidence>
<dbReference type="GO" id="GO:0017101">
    <property type="term" value="C:aminoacyl-tRNA synthetase multienzyme complex"/>
    <property type="evidence" value="ECO:0007669"/>
    <property type="project" value="TreeGrafter"/>
</dbReference>
<dbReference type="InterPro" id="IPR004523">
    <property type="entry name" value="Asp-tRNA_synthase_2"/>
</dbReference>
<dbReference type="EMBL" id="WUBL01000138">
    <property type="protein sequence ID" value="KAF2964744.1"/>
    <property type="molecule type" value="Genomic_DNA"/>
</dbReference>
<dbReference type="PANTHER" id="PTHR43450:SF1">
    <property type="entry name" value="ASPARTATE--TRNA LIGASE, CYTOPLASMIC"/>
    <property type="match status" value="1"/>
</dbReference>
<evidence type="ECO:0000259" key="5">
    <source>
        <dbReference type="Pfam" id="PF00152"/>
    </source>
</evidence>
<dbReference type="GO" id="GO:0003723">
    <property type="term" value="F:RNA binding"/>
    <property type="evidence" value="ECO:0007669"/>
    <property type="project" value="TreeGrafter"/>
</dbReference>
<dbReference type="InParanoid" id="A0A7C8INU1"/>
<evidence type="ECO:0000256" key="1">
    <source>
        <dbReference type="ARBA" id="ARBA00022490"/>
    </source>
</evidence>
<name>A0A7C8INU1_9PEZI</name>
<protein>
    <recommendedName>
        <fullName evidence="5">Aminoacyl-tRNA synthetase class II (D/K/N) domain-containing protein</fullName>
    </recommendedName>
</protein>
<reference evidence="6 7" key="1">
    <citation type="submission" date="2019-12" db="EMBL/GenBank/DDBJ databases">
        <title>Draft genome sequence of the ascomycete Xylaria multiplex DSM 110363.</title>
        <authorList>
            <person name="Buettner E."/>
            <person name="Kellner H."/>
        </authorList>
    </citation>
    <scope>NUCLEOTIDE SEQUENCE [LARGE SCALE GENOMIC DNA]</scope>
    <source>
        <strain evidence="6 7">DSM 110363</strain>
    </source>
</reference>
<dbReference type="GO" id="GO:0005524">
    <property type="term" value="F:ATP binding"/>
    <property type="evidence" value="ECO:0007669"/>
    <property type="project" value="InterPro"/>
</dbReference>
<feature type="domain" description="Aminoacyl-tRNA synthetase class II (D/K/N)" evidence="5">
    <location>
        <begin position="3"/>
        <end position="103"/>
    </location>
</feature>
<accession>A0A7C8INU1</accession>
<dbReference type="SUPFAM" id="SSF55681">
    <property type="entry name" value="Class II aaRS and biotin synthetases"/>
    <property type="match status" value="1"/>
</dbReference>
<dbReference type="InterPro" id="IPR045864">
    <property type="entry name" value="aa-tRNA-synth_II/BPL/LPL"/>
</dbReference>
<gene>
    <name evidence="6" type="ORF">GQX73_g8825</name>
</gene>
<sequence length="168" mass="19090">MGTPREKALGAIIGKMYGASFYIVDKLPESAPPFYAVLDPKNPKVTSAFDFFMRGQAILSDSQRIHLPGILKGRIRAKGFGPRSLRIKEYLDIFKSAGVPGMGVEALGWIEWYRGFWASQRFVLLHSIPELLRDWPYDEAQPSDDTSESLSECMFKIQLLWKQSLQYP</sequence>
<dbReference type="Proteomes" id="UP000481858">
    <property type="component" value="Unassembled WGS sequence"/>
</dbReference>
<dbReference type="InterPro" id="IPR004364">
    <property type="entry name" value="Aa-tRNA-synt_II"/>
</dbReference>
<dbReference type="GO" id="GO:0004815">
    <property type="term" value="F:aspartate-tRNA ligase activity"/>
    <property type="evidence" value="ECO:0007669"/>
    <property type="project" value="InterPro"/>
</dbReference>
<dbReference type="PANTHER" id="PTHR43450">
    <property type="entry name" value="ASPARTYL-TRNA SYNTHETASE"/>
    <property type="match status" value="1"/>
</dbReference>